<feature type="signal peptide" evidence="3">
    <location>
        <begin position="1"/>
        <end position="21"/>
    </location>
</feature>
<keyword evidence="4" id="KW-1185">Reference proteome</keyword>
<feature type="chain" id="PRO_5041383413" evidence="3">
    <location>
        <begin position="22"/>
        <end position="253"/>
    </location>
</feature>
<evidence type="ECO:0000313" key="4">
    <source>
        <dbReference type="Proteomes" id="UP000695023"/>
    </source>
</evidence>
<proteinExistence type="predicted"/>
<evidence type="ECO:0000256" key="1">
    <source>
        <dbReference type="SAM" id="MobiDB-lite"/>
    </source>
</evidence>
<protein>
    <submittedName>
        <fullName evidence="5">Uncharacterized protein LOC102197778</fullName>
    </submittedName>
</protein>
<dbReference type="Gene3D" id="2.60.40.10">
    <property type="entry name" value="Immunoglobulins"/>
    <property type="match status" value="1"/>
</dbReference>
<keyword evidence="3" id="KW-0732">Signal</keyword>
<accession>A0A9Y3RKS1</accession>
<name>A0A9Y3RKS1_9CICH</name>
<dbReference type="AlphaFoldDB" id="A0A9Y3RKS1"/>
<dbReference type="InterPro" id="IPR013783">
    <property type="entry name" value="Ig-like_fold"/>
</dbReference>
<dbReference type="SUPFAM" id="SSF48726">
    <property type="entry name" value="Immunoglobulin"/>
    <property type="match status" value="1"/>
</dbReference>
<dbReference type="InterPro" id="IPR036179">
    <property type="entry name" value="Ig-like_dom_sf"/>
</dbReference>
<feature type="region of interest" description="Disordered" evidence="1">
    <location>
        <begin position="230"/>
        <end position="253"/>
    </location>
</feature>
<evidence type="ECO:0000313" key="5">
    <source>
        <dbReference type="RefSeq" id="XP_005741117.1"/>
    </source>
</evidence>
<gene>
    <name evidence="5" type="primary">LOC102197778</name>
</gene>
<evidence type="ECO:0000256" key="2">
    <source>
        <dbReference type="SAM" id="Phobius"/>
    </source>
</evidence>
<keyword evidence="2" id="KW-0472">Membrane</keyword>
<sequence length="253" mass="28015">MKLCHSLVCFIFIQALQDGNADLATAEIPIHAEREGGNITVGCSFSLSGRLRLFCKEKCEQGKILIETTEDTAQRGRYSIEYKEGSFLGTKTIMYASITKLEVSDSGVYRCSLGRMGVDFFDSNYEFQISVKEASTPTMKMTPESSNSTATSSSTEAFQHFPTQPASSDLLLYAGLFVIVLIAFLSAALLIFCKRRATKPIRPPVENVYSSIIDDNQLYEEIREETFPPPVEMSTVYTTATRPQPDGVESSDD</sequence>
<dbReference type="RefSeq" id="XP_005741117.1">
    <property type="nucleotide sequence ID" value="XM_005741060.1"/>
</dbReference>
<reference evidence="5" key="1">
    <citation type="submission" date="2025-08" db="UniProtKB">
        <authorList>
            <consortium name="RefSeq"/>
        </authorList>
    </citation>
    <scope>IDENTIFICATION</scope>
</reference>
<organism evidence="4 5">
    <name type="scientific">Pundamilia nyererei</name>
    <dbReference type="NCBI Taxonomy" id="303518"/>
    <lineage>
        <taxon>Eukaryota</taxon>
        <taxon>Metazoa</taxon>
        <taxon>Chordata</taxon>
        <taxon>Craniata</taxon>
        <taxon>Vertebrata</taxon>
        <taxon>Euteleostomi</taxon>
        <taxon>Actinopterygii</taxon>
        <taxon>Neopterygii</taxon>
        <taxon>Teleostei</taxon>
        <taxon>Neoteleostei</taxon>
        <taxon>Acanthomorphata</taxon>
        <taxon>Ovalentaria</taxon>
        <taxon>Cichlomorphae</taxon>
        <taxon>Cichliformes</taxon>
        <taxon>Cichlidae</taxon>
        <taxon>African cichlids</taxon>
        <taxon>Pseudocrenilabrinae</taxon>
        <taxon>Haplochromini</taxon>
        <taxon>Pundamilia</taxon>
    </lineage>
</organism>
<keyword evidence="2" id="KW-0812">Transmembrane</keyword>
<keyword evidence="2" id="KW-1133">Transmembrane helix</keyword>
<dbReference type="Proteomes" id="UP000695023">
    <property type="component" value="Unplaced"/>
</dbReference>
<evidence type="ECO:0000256" key="3">
    <source>
        <dbReference type="SAM" id="SignalP"/>
    </source>
</evidence>
<dbReference type="GeneID" id="102197778"/>
<feature type="transmembrane region" description="Helical" evidence="2">
    <location>
        <begin position="170"/>
        <end position="192"/>
    </location>
</feature>